<reference evidence="2 3" key="1">
    <citation type="journal article" date="2021" name="ISME Commun">
        <title>Automated analysis of genomic sequences facilitates high-throughput and comprehensive description of bacteria.</title>
        <authorList>
            <person name="Hitch T.C.A."/>
        </authorList>
    </citation>
    <scope>NUCLEOTIDE SEQUENCE [LARGE SCALE GENOMIC DNA]</scope>
    <source>
        <strain evidence="2 3">Sanger_03</strain>
    </source>
</reference>
<sequence length="47" mass="5447">MNFVMILLMIIGGAVGIITSLYILISLPAIIIWKIYRKFRYGYPLTR</sequence>
<organism evidence="2 3">
    <name type="scientific">Dorea acetigenes</name>
    <dbReference type="NCBI Taxonomy" id="2981787"/>
    <lineage>
        <taxon>Bacteria</taxon>
        <taxon>Bacillati</taxon>
        <taxon>Bacillota</taxon>
        <taxon>Clostridia</taxon>
        <taxon>Lachnospirales</taxon>
        <taxon>Lachnospiraceae</taxon>
        <taxon>Dorea</taxon>
    </lineage>
</organism>
<proteinExistence type="predicted"/>
<keyword evidence="1" id="KW-1133">Transmembrane helix</keyword>
<evidence type="ECO:0000313" key="2">
    <source>
        <dbReference type="EMBL" id="MCU6688357.1"/>
    </source>
</evidence>
<keyword evidence="3" id="KW-1185">Reference proteome</keyword>
<gene>
    <name evidence="2" type="ORF">OCV99_17855</name>
</gene>
<feature type="transmembrane region" description="Helical" evidence="1">
    <location>
        <begin position="6"/>
        <end position="33"/>
    </location>
</feature>
<evidence type="ECO:0000313" key="3">
    <source>
        <dbReference type="Proteomes" id="UP001652431"/>
    </source>
</evidence>
<keyword evidence="1" id="KW-0812">Transmembrane</keyword>
<accession>A0ABT2RSI0</accession>
<comment type="caution">
    <text evidence="2">The sequence shown here is derived from an EMBL/GenBank/DDBJ whole genome shotgun (WGS) entry which is preliminary data.</text>
</comment>
<dbReference type="Proteomes" id="UP001652431">
    <property type="component" value="Unassembled WGS sequence"/>
</dbReference>
<dbReference type="EMBL" id="JAOQJU010000048">
    <property type="protein sequence ID" value="MCU6688357.1"/>
    <property type="molecule type" value="Genomic_DNA"/>
</dbReference>
<keyword evidence="1" id="KW-0472">Membrane</keyword>
<protein>
    <submittedName>
        <fullName evidence="2">Uncharacterized protein</fullName>
    </submittedName>
</protein>
<name>A0ABT2RSI0_9FIRM</name>
<evidence type="ECO:0000256" key="1">
    <source>
        <dbReference type="SAM" id="Phobius"/>
    </source>
</evidence>
<dbReference type="RefSeq" id="WP_227193402.1">
    <property type="nucleotide sequence ID" value="NZ_JAOQJU010000048.1"/>
</dbReference>